<evidence type="ECO:0000313" key="3">
    <source>
        <dbReference type="Proteomes" id="UP000249794"/>
    </source>
</evidence>
<name>A0A2W4XZG5_9CYAN</name>
<dbReference type="Proteomes" id="UP000249794">
    <property type="component" value="Unassembled WGS sequence"/>
</dbReference>
<dbReference type="PANTHER" id="PTHR12277">
    <property type="entry name" value="ALPHA/BETA HYDROLASE DOMAIN-CONTAINING PROTEIN"/>
    <property type="match status" value="1"/>
</dbReference>
<protein>
    <submittedName>
        <fullName evidence="2">Phospholipase</fullName>
    </submittedName>
</protein>
<dbReference type="InterPro" id="IPR029058">
    <property type="entry name" value="AB_hydrolase_fold"/>
</dbReference>
<dbReference type="EMBL" id="QBMP01000016">
    <property type="protein sequence ID" value="PZO59909.1"/>
    <property type="molecule type" value="Genomic_DNA"/>
</dbReference>
<dbReference type="SUPFAM" id="SSF53474">
    <property type="entry name" value="alpha/beta-Hydrolases"/>
    <property type="match status" value="1"/>
</dbReference>
<gene>
    <name evidence="2" type="ORF">DCF15_03100</name>
</gene>
<sequence>MHIFFVMASSFSKVVSPLLLLSGLAALTYGSICWALYSYQTKLIFRPLPTLISTPAEAGIAYEDVWIPVSQINEANQVVTQTLHGWWLPNPSSDRTLLFCHGNYGNISYNLERIRFHHSLGFSVLAFDYRGYGLSDGPYPSEQATYADAEAAWHYLVNQRQISPDNITVMGHSIGGAIAIDLAIRQPSMAHLIVKSSFTTMRDAIVAKDIYRLFPIEQLLTEPFDSLSKVSQLQVPVLYIHGDQDVDVPFDLSQALYDASPEPKWIWFAAGATHNNISNIQGDAYREVVQNFCQDVRRSPRIVRDLSVV</sequence>
<dbReference type="PRINTS" id="PR00111">
    <property type="entry name" value="ABHYDROLASE"/>
</dbReference>
<reference evidence="3" key="1">
    <citation type="submission" date="2018-04" db="EMBL/GenBank/DDBJ databases">
        <authorList>
            <person name="Cornet L."/>
        </authorList>
    </citation>
    <scope>NUCLEOTIDE SEQUENCE [LARGE SCALE GENOMIC DNA]</scope>
</reference>
<evidence type="ECO:0000313" key="2">
    <source>
        <dbReference type="EMBL" id="PZO59909.1"/>
    </source>
</evidence>
<dbReference type="AlphaFoldDB" id="A0A2W4XZG5"/>
<comment type="caution">
    <text evidence="2">The sequence shown here is derived from an EMBL/GenBank/DDBJ whole genome shotgun (WGS) entry which is preliminary data.</text>
</comment>
<organism evidence="2 3">
    <name type="scientific">Phormidesmis priestleyi</name>
    <dbReference type="NCBI Taxonomy" id="268141"/>
    <lineage>
        <taxon>Bacteria</taxon>
        <taxon>Bacillati</taxon>
        <taxon>Cyanobacteriota</taxon>
        <taxon>Cyanophyceae</taxon>
        <taxon>Leptolyngbyales</taxon>
        <taxon>Leptolyngbyaceae</taxon>
        <taxon>Phormidesmis</taxon>
    </lineage>
</organism>
<dbReference type="InterPro" id="IPR000073">
    <property type="entry name" value="AB_hydrolase_1"/>
</dbReference>
<evidence type="ECO:0000259" key="1">
    <source>
        <dbReference type="Pfam" id="PF00561"/>
    </source>
</evidence>
<proteinExistence type="predicted"/>
<feature type="domain" description="AB hydrolase-1" evidence="1">
    <location>
        <begin position="96"/>
        <end position="197"/>
    </location>
</feature>
<accession>A0A2W4XZG5</accession>
<dbReference type="PANTHER" id="PTHR12277:SF81">
    <property type="entry name" value="PROTEIN ABHD13"/>
    <property type="match status" value="1"/>
</dbReference>
<reference evidence="2 3" key="2">
    <citation type="submission" date="2018-06" db="EMBL/GenBank/DDBJ databases">
        <title>Metagenomic assembly of (sub)arctic Cyanobacteria and their associated microbiome from non-axenic cultures.</title>
        <authorList>
            <person name="Baurain D."/>
        </authorList>
    </citation>
    <scope>NUCLEOTIDE SEQUENCE [LARGE SCALE GENOMIC DNA]</scope>
    <source>
        <strain evidence="2">ULC027bin1</strain>
    </source>
</reference>
<dbReference type="Pfam" id="PF00561">
    <property type="entry name" value="Abhydrolase_1"/>
    <property type="match status" value="1"/>
</dbReference>
<dbReference type="Gene3D" id="3.40.50.1820">
    <property type="entry name" value="alpha/beta hydrolase"/>
    <property type="match status" value="1"/>
</dbReference>